<gene>
    <name evidence="7" type="primary">morA</name>
    <name evidence="7" type="ORF">SNEC2469_LOCUS26730</name>
</gene>
<dbReference type="PANTHER" id="PTHR43827">
    <property type="entry name" value="2,5-DIKETO-D-GLUCONIC ACID REDUCTASE"/>
    <property type="match status" value="1"/>
</dbReference>
<protein>
    <submittedName>
        <fullName evidence="7">MorA protein</fullName>
    </submittedName>
</protein>
<feature type="site" description="Lowers pKa of active site Tyr" evidence="5">
    <location>
        <position position="16"/>
    </location>
</feature>
<dbReference type="InterPro" id="IPR020471">
    <property type="entry name" value="AKR"/>
</dbReference>
<dbReference type="CDD" id="cd19071">
    <property type="entry name" value="AKR_AKR1-5-like"/>
    <property type="match status" value="1"/>
</dbReference>
<evidence type="ECO:0000256" key="4">
    <source>
        <dbReference type="PIRSR" id="PIRSR000097-2"/>
    </source>
</evidence>
<sequence>MLESKVPRESIYLATKLSTTNLDEGAAYDTLQAELDGFWPAAYADLCYLHFPSDDSLPSWRALERLHDEGRCRQLGLSNFGQAQIEELVRQARVKPAALQIQFSVYEPCSPAFLRWLRGQGIAVVAAASLNPNATCNLNPMQDPHVVAIASKHGRTTAQVLLRWLLQQNVAVLPRSSSTEHIRQNSQLDFTLSDGEVAVLGALSTLLQSRPGFLRPDGASDLFGVAS</sequence>
<dbReference type="PROSITE" id="PS00062">
    <property type="entry name" value="ALDOKETO_REDUCTASE_2"/>
    <property type="match status" value="1"/>
</dbReference>
<dbReference type="InterPro" id="IPR036812">
    <property type="entry name" value="NAD(P)_OxRdtase_dom_sf"/>
</dbReference>
<dbReference type="OrthoDB" id="416253at2759"/>
<evidence type="ECO:0000256" key="3">
    <source>
        <dbReference type="ARBA" id="ARBA00023002"/>
    </source>
</evidence>
<dbReference type="SUPFAM" id="SSF51430">
    <property type="entry name" value="NAD(P)-linked oxidoreductase"/>
    <property type="match status" value="1"/>
</dbReference>
<dbReference type="InterPro" id="IPR018170">
    <property type="entry name" value="Aldo/ket_reductase_CS"/>
</dbReference>
<feature type="binding site" evidence="4">
    <location>
        <position position="50"/>
    </location>
    <ligand>
        <name>substrate</name>
    </ligand>
</feature>
<evidence type="ECO:0000256" key="5">
    <source>
        <dbReference type="PIRSR" id="PIRSR000097-3"/>
    </source>
</evidence>
<keyword evidence="2" id="KW-0521">NADP</keyword>
<dbReference type="AlphaFoldDB" id="A0A813A4F0"/>
<dbReference type="InterPro" id="IPR023210">
    <property type="entry name" value="NADP_OxRdtase_dom"/>
</dbReference>
<dbReference type="Pfam" id="PF00248">
    <property type="entry name" value="Aldo_ket_red"/>
    <property type="match status" value="1"/>
</dbReference>
<name>A0A813A4F0_9DINO</name>
<reference evidence="7" key="1">
    <citation type="submission" date="2021-02" db="EMBL/GenBank/DDBJ databases">
        <authorList>
            <person name="Dougan E. K."/>
            <person name="Rhodes N."/>
            <person name="Thang M."/>
            <person name="Chan C."/>
        </authorList>
    </citation>
    <scope>NUCLEOTIDE SEQUENCE</scope>
</reference>
<dbReference type="Gene3D" id="3.20.20.100">
    <property type="entry name" value="NADP-dependent oxidoreductase domain"/>
    <property type="match status" value="1"/>
</dbReference>
<proteinExistence type="inferred from homology"/>
<keyword evidence="3" id="KW-0560">Oxidoreductase</keyword>
<evidence type="ECO:0000256" key="2">
    <source>
        <dbReference type="ARBA" id="ARBA00022857"/>
    </source>
</evidence>
<accession>A0A813A4F0</accession>
<dbReference type="PIRSF" id="PIRSF000097">
    <property type="entry name" value="AKR"/>
    <property type="match status" value="1"/>
</dbReference>
<evidence type="ECO:0000256" key="1">
    <source>
        <dbReference type="ARBA" id="ARBA00007905"/>
    </source>
</evidence>
<organism evidence="7 8">
    <name type="scientific">Symbiodinium necroappetens</name>
    <dbReference type="NCBI Taxonomy" id="1628268"/>
    <lineage>
        <taxon>Eukaryota</taxon>
        <taxon>Sar</taxon>
        <taxon>Alveolata</taxon>
        <taxon>Dinophyceae</taxon>
        <taxon>Suessiales</taxon>
        <taxon>Symbiodiniaceae</taxon>
        <taxon>Symbiodinium</taxon>
    </lineage>
</organism>
<evidence type="ECO:0000313" key="7">
    <source>
        <dbReference type="EMBL" id="CAE7854356.1"/>
    </source>
</evidence>
<dbReference type="Proteomes" id="UP000601435">
    <property type="component" value="Unassembled WGS sequence"/>
</dbReference>
<dbReference type="PRINTS" id="PR00069">
    <property type="entry name" value="ALDKETRDTASE"/>
</dbReference>
<feature type="domain" description="NADP-dependent oxidoreductase" evidence="6">
    <location>
        <begin position="4"/>
        <end position="199"/>
    </location>
</feature>
<dbReference type="PANTHER" id="PTHR43827:SF3">
    <property type="entry name" value="NADP-DEPENDENT OXIDOREDUCTASE DOMAIN-CONTAINING PROTEIN"/>
    <property type="match status" value="1"/>
</dbReference>
<evidence type="ECO:0000313" key="8">
    <source>
        <dbReference type="Proteomes" id="UP000601435"/>
    </source>
</evidence>
<keyword evidence="8" id="KW-1185">Reference proteome</keyword>
<comment type="similarity">
    <text evidence="1">Belongs to the aldo/keto reductase family.</text>
</comment>
<dbReference type="GO" id="GO:0016616">
    <property type="term" value="F:oxidoreductase activity, acting on the CH-OH group of donors, NAD or NADP as acceptor"/>
    <property type="evidence" value="ECO:0007669"/>
    <property type="project" value="UniProtKB-ARBA"/>
</dbReference>
<dbReference type="EMBL" id="CAJNJA010055042">
    <property type="protein sequence ID" value="CAE7854356.1"/>
    <property type="molecule type" value="Genomic_DNA"/>
</dbReference>
<evidence type="ECO:0000259" key="6">
    <source>
        <dbReference type="Pfam" id="PF00248"/>
    </source>
</evidence>
<comment type="caution">
    <text evidence="7">The sequence shown here is derived from an EMBL/GenBank/DDBJ whole genome shotgun (WGS) entry which is preliminary data.</text>
</comment>